<evidence type="ECO:0000313" key="1">
    <source>
        <dbReference type="EMBL" id="AKZ60769.1"/>
    </source>
</evidence>
<dbReference type="KEGG" id="samb:SAM23877_p060"/>
<protein>
    <submittedName>
        <fullName evidence="1">Uncharacterized protein</fullName>
    </submittedName>
</protein>
<geneLocation type="plasmid" evidence="1 2">
    <name>pSAM1</name>
</geneLocation>
<gene>
    <name evidence="1" type="ORF">SAM23877_p060</name>
</gene>
<dbReference type="AlphaFoldDB" id="A0A0K2B664"/>
<evidence type="ECO:0000313" key="2">
    <source>
        <dbReference type="Proteomes" id="UP000061018"/>
    </source>
</evidence>
<reference evidence="2" key="1">
    <citation type="journal article" date="2015" name="J. Biotechnol.">
        <title>Complete genome sequence of Streptomyces ambofaciens ATCC 23877, the spiramycin producer.</title>
        <authorList>
            <person name="Thibessard A."/>
            <person name="Haas D."/>
            <person name="Gerbaud C."/>
            <person name="Aigle B."/>
            <person name="Lautru S."/>
            <person name="Pernodet J.L."/>
            <person name="Leblond P."/>
        </authorList>
    </citation>
    <scope>NUCLEOTIDE SEQUENCE [LARGE SCALE GENOMIC DNA]</scope>
    <source>
        <strain evidence="2">ATCC 23877 / 3486 / DSM 40053 / JCM 4204 / NBRC 12836 / NRRL B-2516</strain>
        <plasmid evidence="2">pSAM1</plasmid>
    </source>
</reference>
<sequence>MTTDLTDTQREHRRNQAHTAIQNALAASWTEWRRTGRKPDFTLAADHVMDALGDLAAEILADGTLFKGLNIENGVVTLETEPAREILLTLVASMRTMLNSYGAQNYLETEIVANEPSVALDLQDGQNPADSYTVTIQRRRRPTPHEFRQQAEARIAVAREVLDDYEGTDWSHTVPVSRLRAALDGDRDG</sequence>
<dbReference type="RefSeq" id="WP_053143293.1">
    <property type="nucleotide sequence ID" value="NZ_CP012383.1"/>
</dbReference>
<dbReference type="Proteomes" id="UP000061018">
    <property type="component" value="Plasmid pSAM1"/>
</dbReference>
<dbReference type="EMBL" id="CP012383">
    <property type="protein sequence ID" value="AKZ60769.1"/>
    <property type="molecule type" value="Genomic_DNA"/>
</dbReference>
<name>A0A0K2B664_STRA7</name>
<proteinExistence type="predicted"/>
<organism evidence="1 2">
    <name type="scientific">Streptomyces ambofaciens (strain ATCC 23877 / 3486 / DSM 40053 / JCM 4204 / NBRC 12836 / NRRL B-2516)</name>
    <dbReference type="NCBI Taxonomy" id="278992"/>
    <lineage>
        <taxon>Bacteria</taxon>
        <taxon>Bacillati</taxon>
        <taxon>Actinomycetota</taxon>
        <taxon>Actinomycetes</taxon>
        <taxon>Kitasatosporales</taxon>
        <taxon>Streptomycetaceae</taxon>
        <taxon>Streptomyces</taxon>
    </lineage>
</organism>
<keyword evidence="1" id="KW-0614">Plasmid</keyword>
<accession>A0A0K2B664</accession>